<comment type="caution">
    <text evidence="3">The sequence shown here is derived from an EMBL/GenBank/DDBJ whole genome shotgun (WGS) entry which is preliminary data.</text>
</comment>
<gene>
    <name evidence="3" type="ORF">DAH66_14885</name>
</gene>
<evidence type="ECO:0000313" key="4">
    <source>
        <dbReference type="Proteomes" id="UP000287746"/>
    </source>
</evidence>
<protein>
    <submittedName>
        <fullName evidence="3">Uncharacterized protein</fullName>
    </submittedName>
</protein>
<evidence type="ECO:0000256" key="1">
    <source>
        <dbReference type="SAM" id="MobiDB-lite"/>
    </source>
</evidence>
<dbReference type="AlphaFoldDB" id="A0A430G1G9"/>
<proteinExistence type="predicted"/>
<accession>A0A430G1G9</accession>
<dbReference type="Proteomes" id="UP000287746">
    <property type="component" value="Unassembled WGS sequence"/>
</dbReference>
<feature type="region of interest" description="Disordered" evidence="1">
    <location>
        <begin position="1"/>
        <end position="53"/>
    </location>
</feature>
<keyword evidence="2" id="KW-1133">Transmembrane helix</keyword>
<evidence type="ECO:0000256" key="2">
    <source>
        <dbReference type="SAM" id="Phobius"/>
    </source>
</evidence>
<feature type="transmembrane region" description="Helical" evidence="2">
    <location>
        <begin position="58"/>
        <end position="80"/>
    </location>
</feature>
<sequence length="86" mass="8783">MKMSSDQRPGKVRVFSSRTPPPAPARRRGDQERATGPAATTAVSSPQAGDAARPGRSLFLAVPFLLGCAIGGAVIAWLGLIPGAVS</sequence>
<keyword evidence="2" id="KW-0472">Membrane</keyword>
<reference evidence="3 4" key="1">
    <citation type="submission" date="2018-07" db="EMBL/GenBank/DDBJ databases">
        <title>Genomic and Epidemiologic Investigation of an Indolent Hospital Outbreak.</title>
        <authorList>
            <person name="Johnson R.C."/>
            <person name="Deming C."/>
            <person name="Conlan S."/>
            <person name="Zellmer C.J."/>
            <person name="Michelin A.V."/>
            <person name="Lee-Lin S."/>
            <person name="Thomas P.J."/>
            <person name="Park M."/>
            <person name="Weingarten R.A."/>
            <person name="Less J."/>
            <person name="Dekker J.P."/>
            <person name="Frank K.M."/>
            <person name="Musser K.A."/>
            <person name="Mcquiston J.R."/>
            <person name="Henderson D.K."/>
            <person name="Lau A.F."/>
            <person name="Palmore T.N."/>
            <person name="Segre J.A."/>
        </authorList>
    </citation>
    <scope>NUCLEOTIDE SEQUENCE [LARGE SCALE GENOMIC DNA]</scope>
    <source>
        <strain evidence="3 4">SK-CDC1_0717</strain>
    </source>
</reference>
<name>A0A430G1G9_9SPHN</name>
<keyword evidence="2" id="KW-0812">Transmembrane</keyword>
<dbReference type="EMBL" id="QQYZ01000014">
    <property type="protein sequence ID" value="RSY81526.1"/>
    <property type="molecule type" value="Genomic_DNA"/>
</dbReference>
<organism evidence="3 4">
    <name type="scientific">Sphingomonas koreensis</name>
    <dbReference type="NCBI Taxonomy" id="93064"/>
    <lineage>
        <taxon>Bacteria</taxon>
        <taxon>Pseudomonadati</taxon>
        <taxon>Pseudomonadota</taxon>
        <taxon>Alphaproteobacteria</taxon>
        <taxon>Sphingomonadales</taxon>
        <taxon>Sphingomonadaceae</taxon>
        <taxon>Sphingomonas</taxon>
    </lineage>
</organism>
<evidence type="ECO:0000313" key="3">
    <source>
        <dbReference type="EMBL" id="RSY81526.1"/>
    </source>
</evidence>